<comment type="caution">
    <text evidence="3">The sequence shown here is derived from an EMBL/GenBank/DDBJ whole genome shotgun (WGS) entry which is preliminary data.</text>
</comment>
<feature type="compositionally biased region" description="Polar residues" evidence="2">
    <location>
        <begin position="152"/>
        <end position="161"/>
    </location>
</feature>
<dbReference type="Proteomes" id="UP000265600">
    <property type="component" value="Unassembled WGS sequence"/>
</dbReference>
<dbReference type="Pfam" id="PF06810">
    <property type="entry name" value="Phage_scaffold"/>
    <property type="match status" value="1"/>
</dbReference>
<keyword evidence="1" id="KW-0175">Coiled coil</keyword>
<protein>
    <recommendedName>
        <fullName evidence="5">Phage minor structural protein GP20</fullName>
    </recommendedName>
</protein>
<evidence type="ECO:0000256" key="1">
    <source>
        <dbReference type="SAM" id="Coils"/>
    </source>
</evidence>
<dbReference type="AlphaFoldDB" id="A0A3A4MVC6"/>
<gene>
    <name evidence="3" type="ORF">C5O69_11600</name>
</gene>
<proteinExistence type="predicted"/>
<dbReference type="EMBL" id="PTTJ01000146">
    <property type="protein sequence ID" value="RJP07650.1"/>
    <property type="molecule type" value="Genomic_DNA"/>
</dbReference>
<dbReference type="RefSeq" id="WP_119947269.1">
    <property type="nucleotide sequence ID" value="NZ_PTTJ01000146.1"/>
</dbReference>
<organism evidence="3 4">
    <name type="scientific">Streptococcus pseudopneumoniae</name>
    <dbReference type="NCBI Taxonomy" id="257758"/>
    <lineage>
        <taxon>Bacteria</taxon>
        <taxon>Bacillati</taxon>
        <taxon>Bacillota</taxon>
        <taxon>Bacilli</taxon>
        <taxon>Lactobacillales</taxon>
        <taxon>Streptococcaceae</taxon>
        <taxon>Streptococcus</taxon>
    </lineage>
</organism>
<reference evidence="4" key="1">
    <citation type="submission" date="2018-02" db="EMBL/GenBank/DDBJ databases">
        <authorList>
            <person name="Handem S."/>
        </authorList>
    </citation>
    <scope>NUCLEOTIDE SEQUENCE [LARGE SCALE GENOMIC DNA]</scope>
    <source>
        <strain evidence="4">Spain3473</strain>
    </source>
</reference>
<evidence type="ECO:0000313" key="3">
    <source>
        <dbReference type="EMBL" id="RJP07650.1"/>
    </source>
</evidence>
<sequence>MKKEQLANIGLTEDQISQVFALHGADIQKLKDDVASKDSELESVRGQLTQRDKDLNDLKKKGADVEDIQQKLADLQDKYKQDTEALETKLADENKSRLIDAELTKAGVRDAEIFEKILNKDEISVKDGKLIGLTEQIEAQRAKSPYLFNGEKQAQYTPNQGDGQGVNLGNWENAMSNPDFNLTQFLEQQGENN</sequence>
<evidence type="ECO:0008006" key="5">
    <source>
        <dbReference type="Google" id="ProtNLM"/>
    </source>
</evidence>
<feature type="region of interest" description="Disordered" evidence="2">
    <location>
        <begin position="151"/>
        <end position="173"/>
    </location>
</feature>
<feature type="coiled-coil region" evidence="1">
    <location>
        <begin position="27"/>
        <end position="85"/>
    </location>
</feature>
<name>A0A3A4MVC6_9STRE</name>
<evidence type="ECO:0000256" key="2">
    <source>
        <dbReference type="SAM" id="MobiDB-lite"/>
    </source>
</evidence>
<evidence type="ECO:0000313" key="4">
    <source>
        <dbReference type="Proteomes" id="UP000265600"/>
    </source>
</evidence>
<dbReference type="InterPro" id="IPR009636">
    <property type="entry name" value="SCAF"/>
</dbReference>
<accession>A0A3A4MVC6</accession>